<proteinExistence type="predicted"/>
<keyword evidence="2" id="KW-0472">Membrane</keyword>
<evidence type="ECO:0000256" key="1">
    <source>
        <dbReference type="SAM" id="MobiDB-lite"/>
    </source>
</evidence>
<dbReference type="PANTHER" id="PTHR35682">
    <property type="entry name" value="TRANSMEMBRANE PROTEIN 252"/>
    <property type="match status" value="1"/>
</dbReference>
<accession>A0A7K9EEN3</accession>
<organism evidence="3 4">
    <name type="scientific">Baryphthengus martii</name>
    <name type="common">Rufous motmot</name>
    <dbReference type="NCBI Taxonomy" id="176943"/>
    <lineage>
        <taxon>Eukaryota</taxon>
        <taxon>Metazoa</taxon>
        <taxon>Chordata</taxon>
        <taxon>Craniata</taxon>
        <taxon>Vertebrata</taxon>
        <taxon>Euteleostomi</taxon>
        <taxon>Archelosauria</taxon>
        <taxon>Archosauria</taxon>
        <taxon>Dinosauria</taxon>
        <taxon>Saurischia</taxon>
        <taxon>Theropoda</taxon>
        <taxon>Coelurosauria</taxon>
        <taxon>Aves</taxon>
        <taxon>Neognathae</taxon>
        <taxon>Neoaves</taxon>
        <taxon>Telluraves</taxon>
        <taxon>Coraciimorphae</taxon>
        <taxon>Coraciiformes</taxon>
        <taxon>Momotidae</taxon>
        <taxon>Baryphthengus</taxon>
    </lineage>
</organism>
<feature type="compositionally biased region" description="Polar residues" evidence="1">
    <location>
        <begin position="140"/>
        <end position="149"/>
    </location>
</feature>
<evidence type="ECO:0000313" key="3">
    <source>
        <dbReference type="EMBL" id="NXG74961.1"/>
    </source>
</evidence>
<feature type="non-terminal residue" evidence="3">
    <location>
        <position position="188"/>
    </location>
</feature>
<dbReference type="EMBL" id="VWZK01012344">
    <property type="protein sequence ID" value="NXG74961.1"/>
    <property type="molecule type" value="Genomic_DNA"/>
</dbReference>
<name>A0A7K9EEN3_BARMA</name>
<feature type="non-terminal residue" evidence="3">
    <location>
        <position position="1"/>
    </location>
</feature>
<feature type="compositionally biased region" description="Polar residues" evidence="1">
    <location>
        <begin position="174"/>
        <end position="188"/>
    </location>
</feature>
<evidence type="ECO:0000256" key="2">
    <source>
        <dbReference type="SAM" id="Phobius"/>
    </source>
</evidence>
<sequence>KMPKSVFTFIRLFVLLLGFSTICLGVLCISTSSTTCRCGNNKLVFYCLSALGFFLLVTGIFWNIFHEVLKYRGRSSIFIQNPSCRELHVSTIDRPDFYPPSYDDSTDPEKQTSPLPVAFTLKGQEVINIPPPLYSESCTEFISETNEQEQPPPYELPAQQLCQQQTSDQDSSSGAESISNRSTQENSY</sequence>
<dbReference type="PANTHER" id="PTHR35682:SF1">
    <property type="entry name" value="TRANSMEMBRANE PROTEIN 252"/>
    <property type="match status" value="1"/>
</dbReference>
<protein>
    <submittedName>
        <fullName evidence="3">TM252 protein</fullName>
    </submittedName>
</protein>
<dbReference type="OrthoDB" id="9896070at2759"/>
<reference evidence="3 4" key="1">
    <citation type="submission" date="2019-09" db="EMBL/GenBank/DDBJ databases">
        <title>Bird 10,000 Genomes (B10K) Project - Family phase.</title>
        <authorList>
            <person name="Zhang G."/>
        </authorList>
    </citation>
    <scope>NUCLEOTIDE SEQUENCE [LARGE SCALE GENOMIC DNA]</scope>
    <source>
        <strain evidence="3">B10K-DU-001-21</strain>
        <tissue evidence="3">Muscle</tissue>
    </source>
</reference>
<feature type="transmembrane region" description="Helical" evidence="2">
    <location>
        <begin position="43"/>
        <end position="65"/>
    </location>
</feature>
<feature type="region of interest" description="Disordered" evidence="1">
    <location>
        <begin position="140"/>
        <end position="188"/>
    </location>
</feature>
<feature type="transmembrane region" description="Helical" evidence="2">
    <location>
        <begin position="12"/>
        <end position="31"/>
    </location>
</feature>
<keyword evidence="2" id="KW-0812">Transmembrane</keyword>
<gene>
    <name evidence="3" type="primary">Tmem252</name>
    <name evidence="3" type="ORF">BARMAR_R12720</name>
</gene>
<dbReference type="AlphaFoldDB" id="A0A7K9EEN3"/>
<keyword evidence="2" id="KW-1133">Transmembrane helix</keyword>
<feature type="compositionally biased region" description="Low complexity" evidence="1">
    <location>
        <begin position="159"/>
        <end position="173"/>
    </location>
</feature>
<evidence type="ECO:0000313" key="4">
    <source>
        <dbReference type="Proteomes" id="UP000578343"/>
    </source>
</evidence>
<keyword evidence="4" id="KW-1185">Reference proteome</keyword>
<dbReference type="Proteomes" id="UP000578343">
    <property type="component" value="Unassembled WGS sequence"/>
</dbReference>
<comment type="caution">
    <text evidence="3">The sequence shown here is derived from an EMBL/GenBank/DDBJ whole genome shotgun (WGS) entry which is preliminary data.</text>
</comment>
<dbReference type="InterPro" id="IPR031363">
    <property type="entry name" value="TMEM252"/>
</dbReference>
<dbReference type="Pfam" id="PF15664">
    <property type="entry name" value="TMEM252"/>
    <property type="match status" value="1"/>
</dbReference>